<evidence type="ECO:0000313" key="2">
    <source>
        <dbReference type="EMBL" id="CAB4602399.1"/>
    </source>
</evidence>
<reference evidence="1" key="1">
    <citation type="submission" date="2020-05" db="EMBL/GenBank/DDBJ databases">
        <authorList>
            <person name="Chiriac C."/>
            <person name="Salcher M."/>
            <person name="Ghai R."/>
            <person name="Kavagutti S V."/>
        </authorList>
    </citation>
    <scope>NUCLEOTIDE SEQUENCE</scope>
</reference>
<name>A0A6J6AP37_9ZZZZ</name>
<dbReference type="EMBL" id="CAEUNJ010000070">
    <property type="protein sequence ID" value="CAB4372414.1"/>
    <property type="molecule type" value="Genomic_DNA"/>
</dbReference>
<evidence type="ECO:0000313" key="5">
    <source>
        <dbReference type="EMBL" id="CAB4984673.1"/>
    </source>
</evidence>
<proteinExistence type="predicted"/>
<evidence type="ECO:0000313" key="4">
    <source>
        <dbReference type="EMBL" id="CAB4794528.1"/>
    </source>
</evidence>
<gene>
    <name evidence="2" type="ORF">UFOPK1762_02018</name>
    <name evidence="3" type="ORF">UFOPK2624_01132</name>
    <name evidence="4" type="ORF">UFOPK3010_00215</name>
    <name evidence="5" type="ORF">UFOPK3927_00925</name>
    <name evidence="1" type="ORF">UFOPK4201_01467</name>
</gene>
<evidence type="ECO:0000313" key="1">
    <source>
        <dbReference type="EMBL" id="CAB4372414.1"/>
    </source>
</evidence>
<dbReference type="EMBL" id="CAEZXY010000050">
    <property type="protein sequence ID" value="CAB4711401.1"/>
    <property type="molecule type" value="Genomic_DNA"/>
</dbReference>
<dbReference type="EMBL" id="CAFAAM010000016">
    <property type="protein sequence ID" value="CAB4794528.1"/>
    <property type="molecule type" value="Genomic_DNA"/>
</dbReference>
<dbReference type="EMBL" id="CAEZTY010000147">
    <property type="protein sequence ID" value="CAB4602399.1"/>
    <property type="molecule type" value="Genomic_DNA"/>
</dbReference>
<evidence type="ECO:0000313" key="3">
    <source>
        <dbReference type="EMBL" id="CAB4711401.1"/>
    </source>
</evidence>
<accession>A0A6J6AP37</accession>
<dbReference type="EMBL" id="CAFBOK010000095">
    <property type="protein sequence ID" value="CAB4984673.1"/>
    <property type="molecule type" value="Genomic_DNA"/>
</dbReference>
<dbReference type="AlphaFoldDB" id="A0A6J6AP37"/>
<sequence>MANPIGPLTSGDEWFQHQIVDTVAVVGTSDLAWTEKVCAMAMAKDGSLQLGFGLGKYTNRNVMDAYCGVSRGREQTTVRMSRRLSDAPELLGGGPIRYEIVEPLKKIRFVLEPNDTQPIAFDWLFESIIPPMVEERTHNRSMFRVASELVRYHQIGTCSGWVEVDGVRTEMNPDTWVSTRDHSWGVRYDVGEPPTDMEPQRGLDGGQFQFFWSPILMERPDGSHYGLFFNVAKTVLPGFLQKNVTAIIEETDGSVTHMADVDQDFTYDTSNRRLKGGKILATMSDGSARNFEVEVLGDTGFHLGAGLYFGWNGHHHGEWRGELNVEGERIADCTEPETARKLHQIRDTTVRITDPIGGGVGYGNMQPIVVGAWPELGLTAESSFM</sequence>
<protein>
    <submittedName>
        <fullName evidence="1">Unannotated protein</fullName>
    </submittedName>
</protein>
<organism evidence="1">
    <name type="scientific">freshwater metagenome</name>
    <dbReference type="NCBI Taxonomy" id="449393"/>
    <lineage>
        <taxon>unclassified sequences</taxon>
        <taxon>metagenomes</taxon>
        <taxon>ecological metagenomes</taxon>
    </lineage>
</organism>